<evidence type="ECO:0000259" key="2">
    <source>
        <dbReference type="SMART" id="SM00014"/>
    </source>
</evidence>
<feature type="domain" description="Phosphatidic acid phosphatase type 2/haloperoxidase" evidence="2">
    <location>
        <begin position="96"/>
        <end position="206"/>
    </location>
</feature>
<comment type="caution">
    <text evidence="3">The sequence shown here is derived from an EMBL/GenBank/DDBJ whole genome shotgun (WGS) entry which is preliminary data.</text>
</comment>
<sequence length="300" mass="30783">MTAVEQARVRVGTIALPAAWLLLVAAAQAAALVLVWRFFVRTERGQLFDTIALAGNQIGQDEVDGPANTILNAVSVVSLAVATVVIAVIALARGRVLLTVVVTLFVIAANVTSQMFKWGLYRPNFGVDPERLSAGNSFPSGHATVAMSVAIALVLVLPPRARGVGAVVGAVYAGVAGVATMSLGWHRPSDVVGSVLIAGAWAAVAGFLLVLAQGREIAVRSGDARPFAVALLALAGVLLLVAASAAFQMTDAVSSTPIDELGRRRLLIAYAGAAAGITGATAVVMALILSTAHRIVPWKA</sequence>
<feature type="transmembrane region" description="Helical" evidence="1">
    <location>
        <begin position="70"/>
        <end position="89"/>
    </location>
</feature>
<keyword evidence="1" id="KW-0472">Membrane</keyword>
<accession>A0ABQ5QYM3</accession>
<dbReference type="SUPFAM" id="SSF48317">
    <property type="entry name" value="Acid phosphatase/Vanadium-dependent haloperoxidase"/>
    <property type="match status" value="1"/>
</dbReference>
<dbReference type="Proteomes" id="UP001144280">
    <property type="component" value="Unassembled WGS sequence"/>
</dbReference>
<evidence type="ECO:0000313" key="3">
    <source>
        <dbReference type="EMBL" id="GLH98789.1"/>
    </source>
</evidence>
<proteinExistence type="predicted"/>
<reference evidence="3" key="1">
    <citation type="submission" date="2022-12" db="EMBL/GenBank/DDBJ databases">
        <title>New Phytohabitans aurantiacus sp. RD004123 nov., an actinomycete isolated from soil.</title>
        <authorList>
            <person name="Triningsih D.W."/>
            <person name="Harunari E."/>
            <person name="Igarashi Y."/>
        </authorList>
    </citation>
    <scope>NUCLEOTIDE SEQUENCE</scope>
    <source>
        <strain evidence="3">RD004123</strain>
    </source>
</reference>
<dbReference type="InterPro" id="IPR000326">
    <property type="entry name" value="PAP2/HPO"/>
</dbReference>
<feature type="transmembrane region" description="Helical" evidence="1">
    <location>
        <begin position="164"/>
        <end position="185"/>
    </location>
</feature>
<gene>
    <name evidence="3" type="ORF">Pa4123_40640</name>
</gene>
<feature type="transmembrane region" description="Helical" evidence="1">
    <location>
        <begin position="224"/>
        <end position="247"/>
    </location>
</feature>
<dbReference type="SMART" id="SM00014">
    <property type="entry name" value="acidPPc"/>
    <property type="match status" value="1"/>
</dbReference>
<feature type="transmembrane region" description="Helical" evidence="1">
    <location>
        <begin position="267"/>
        <end position="289"/>
    </location>
</feature>
<evidence type="ECO:0000313" key="4">
    <source>
        <dbReference type="Proteomes" id="UP001144280"/>
    </source>
</evidence>
<evidence type="ECO:0000256" key="1">
    <source>
        <dbReference type="SAM" id="Phobius"/>
    </source>
</evidence>
<feature type="transmembrane region" description="Helical" evidence="1">
    <location>
        <begin position="96"/>
        <end position="116"/>
    </location>
</feature>
<dbReference type="EMBL" id="BSDI01000018">
    <property type="protein sequence ID" value="GLH98789.1"/>
    <property type="molecule type" value="Genomic_DNA"/>
</dbReference>
<dbReference type="Gene3D" id="1.20.144.10">
    <property type="entry name" value="Phosphatidic acid phosphatase type 2/haloperoxidase"/>
    <property type="match status" value="1"/>
</dbReference>
<keyword evidence="1" id="KW-0812">Transmembrane</keyword>
<keyword evidence="1" id="KW-1133">Transmembrane helix</keyword>
<organism evidence="3 4">
    <name type="scientific">Phytohabitans aurantiacus</name>
    <dbReference type="NCBI Taxonomy" id="3016789"/>
    <lineage>
        <taxon>Bacteria</taxon>
        <taxon>Bacillati</taxon>
        <taxon>Actinomycetota</taxon>
        <taxon>Actinomycetes</taxon>
        <taxon>Micromonosporales</taxon>
        <taxon>Micromonosporaceae</taxon>
    </lineage>
</organism>
<dbReference type="Pfam" id="PF01569">
    <property type="entry name" value="PAP2"/>
    <property type="match status" value="1"/>
</dbReference>
<feature type="transmembrane region" description="Helical" evidence="1">
    <location>
        <begin position="191"/>
        <end position="212"/>
    </location>
</feature>
<keyword evidence="4" id="KW-1185">Reference proteome</keyword>
<protein>
    <recommendedName>
        <fullName evidence="2">Phosphatidic acid phosphatase type 2/haloperoxidase domain-containing protein</fullName>
    </recommendedName>
</protein>
<dbReference type="RefSeq" id="WP_281897983.1">
    <property type="nucleotide sequence ID" value="NZ_BSDI01000018.1"/>
</dbReference>
<feature type="transmembrane region" description="Helical" evidence="1">
    <location>
        <begin position="136"/>
        <end position="157"/>
    </location>
</feature>
<name>A0ABQ5QYM3_9ACTN</name>
<dbReference type="InterPro" id="IPR036938">
    <property type="entry name" value="PAP2/HPO_sf"/>
</dbReference>